<protein>
    <submittedName>
        <fullName evidence="1">Uncharacterized protein</fullName>
    </submittedName>
</protein>
<reference evidence="1 2" key="1">
    <citation type="submission" date="2019-05" db="EMBL/GenBank/DDBJ databases">
        <title>Another draft genome of Portunus trituberculatus and its Hox gene families provides insights of decapod evolution.</title>
        <authorList>
            <person name="Jeong J.-H."/>
            <person name="Song I."/>
            <person name="Kim S."/>
            <person name="Choi T."/>
            <person name="Kim D."/>
            <person name="Ryu S."/>
            <person name="Kim W."/>
        </authorList>
    </citation>
    <scope>NUCLEOTIDE SEQUENCE [LARGE SCALE GENOMIC DNA]</scope>
    <source>
        <tissue evidence="1">Muscle</tissue>
    </source>
</reference>
<dbReference type="EMBL" id="VSRR010000532">
    <property type="protein sequence ID" value="MPC16737.1"/>
    <property type="molecule type" value="Genomic_DNA"/>
</dbReference>
<comment type="caution">
    <text evidence="1">The sequence shown here is derived from an EMBL/GenBank/DDBJ whole genome shotgun (WGS) entry which is preliminary data.</text>
</comment>
<name>A0A5B7D654_PORTR</name>
<organism evidence="1 2">
    <name type="scientific">Portunus trituberculatus</name>
    <name type="common">Swimming crab</name>
    <name type="synonym">Neptunus trituberculatus</name>
    <dbReference type="NCBI Taxonomy" id="210409"/>
    <lineage>
        <taxon>Eukaryota</taxon>
        <taxon>Metazoa</taxon>
        <taxon>Ecdysozoa</taxon>
        <taxon>Arthropoda</taxon>
        <taxon>Crustacea</taxon>
        <taxon>Multicrustacea</taxon>
        <taxon>Malacostraca</taxon>
        <taxon>Eumalacostraca</taxon>
        <taxon>Eucarida</taxon>
        <taxon>Decapoda</taxon>
        <taxon>Pleocyemata</taxon>
        <taxon>Brachyura</taxon>
        <taxon>Eubrachyura</taxon>
        <taxon>Portunoidea</taxon>
        <taxon>Portunidae</taxon>
        <taxon>Portuninae</taxon>
        <taxon>Portunus</taxon>
    </lineage>
</organism>
<gene>
    <name evidence="1" type="ORF">E2C01_009570</name>
</gene>
<evidence type="ECO:0000313" key="2">
    <source>
        <dbReference type="Proteomes" id="UP000324222"/>
    </source>
</evidence>
<sequence>MIPIRFCWGGPIVQAPRVSRHQRGLPTHMTDAGESLRDPCVLSGTGGSPRPIFNFGSAGGVANVAPACRTISGRGQIALVLIWTNPGFPSSGLDQFKGCCEPSKS</sequence>
<dbReference type="AlphaFoldDB" id="A0A5B7D654"/>
<dbReference type="Proteomes" id="UP000324222">
    <property type="component" value="Unassembled WGS sequence"/>
</dbReference>
<proteinExistence type="predicted"/>
<keyword evidence="2" id="KW-1185">Reference proteome</keyword>
<accession>A0A5B7D654</accession>
<evidence type="ECO:0000313" key="1">
    <source>
        <dbReference type="EMBL" id="MPC16737.1"/>
    </source>
</evidence>